<dbReference type="AlphaFoldDB" id="G8RY33"/>
<dbReference type="InterPro" id="IPR036465">
    <property type="entry name" value="vWFA_dom_sf"/>
</dbReference>
<feature type="region of interest" description="Disordered" evidence="1">
    <location>
        <begin position="80"/>
        <end position="107"/>
    </location>
</feature>
<dbReference type="Gene3D" id="3.40.50.410">
    <property type="entry name" value="von Willebrand factor, type A domain"/>
    <property type="match status" value="1"/>
</dbReference>
<evidence type="ECO:0000313" key="4">
    <source>
        <dbReference type="Proteomes" id="UP000005442"/>
    </source>
</evidence>
<reference evidence="3 4" key="1">
    <citation type="submission" date="2011-12" db="EMBL/GenBank/DDBJ databases">
        <title>Complete sequence of Mycobacterium rhodesiae NBB3.</title>
        <authorList>
            <consortium name="US DOE Joint Genome Institute"/>
            <person name="Lucas S."/>
            <person name="Han J."/>
            <person name="Lapidus A."/>
            <person name="Cheng J.-F."/>
            <person name="Goodwin L."/>
            <person name="Pitluck S."/>
            <person name="Peters L."/>
            <person name="Mikhailova N."/>
            <person name="Gu W."/>
            <person name="Detter J.C."/>
            <person name="Han C."/>
            <person name="Tapia R."/>
            <person name="Land M."/>
            <person name="Hauser L."/>
            <person name="Kyrpides N."/>
            <person name="Ivanova N."/>
            <person name="Pagani I."/>
            <person name="Mattes T."/>
            <person name="Holmes A."/>
            <person name="Rutledge P."/>
            <person name="Paulsen I."/>
            <person name="Coleman N."/>
            <person name="Woyke T."/>
        </authorList>
    </citation>
    <scope>NUCLEOTIDE SEQUENCE [LARGE SCALE GENOMIC DNA]</scope>
    <source>
        <strain evidence="3 4">NBB3</strain>
    </source>
</reference>
<gene>
    <name evidence="3" type="ordered locus">MycrhN_0075</name>
</gene>
<organism evidence="3 4">
    <name type="scientific">Mycolicibacterium rhodesiae (strain NBB3)</name>
    <name type="common">Mycobacterium rhodesiae</name>
    <dbReference type="NCBI Taxonomy" id="710685"/>
    <lineage>
        <taxon>Bacteria</taxon>
        <taxon>Bacillati</taxon>
        <taxon>Actinomycetota</taxon>
        <taxon>Actinomycetes</taxon>
        <taxon>Mycobacteriales</taxon>
        <taxon>Mycobacteriaceae</taxon>
        <taxon>Mycolicibacterium</taxon>
    </lineage>
</organism>
<dbReference type="SMART" id="SM00327">
    <property type="entry name" value="VWA"/>
    <property type="match status" value="1"/>
</dbReference>
<dbReference type="HOGENOM" id="CLU_042261_0_1_11"/>
<evidence type="ECO:0000313" key="3">
    <source>
        <dbReference type="EMBL" id="AEV70726.1"/>
    </source>
</evidence>
<dbReference type="PANTHER" id="PTHR39338:SF6">
    <property type="entry name" value="BLL5662 PROTEIN"/>
    <property type="match status" value="1"/>
</dbReference>
<dbReference type="RefSeq" id="WP_014208546.1">
    <property type="nucleotide sequence ID" value="NC_016604.1"/>
</dbReference>
<proteinExistence type="predicted"/>
<dbReference type="InterPro" id="IPR002035">
    <property type="entry name" value="VWF_A"/>
</dbReference>
<dbReference type="KEGG" id="mrh:MycrhN_0075"/>
<dbReference type="PATRIC" id="fig|710685.3.peg.77"/>
<dbReference type="PIRSF" id="PIRSF010256">
    <property type="entry name" value="CoxE_vWa"/>
    <property type="match status" value="1"/>
</dbReference>
<protein>
    <submittedName>
        <fullName evidence="3">Protein containing von Willebrand factor type A (VWA) domain</fullName>
    </submittedName>
</protein>
<dbReference type="EMBL" id="CP003169">
    <property type="protein sequence ID" value="AEV70726.1"/>
    <property type="molecule type" value="Genomic_DNA"/>
</dbReference>
<dbReference type="Proteomes" id="UP000005442">
    <property type="component" value="Chromosome"/>
</dbReference>
<dbReference type="OrthoDB" id="9790469at2"/>
<dbReference type="Pfam" id="PF05762">
    <property type="entry name" value="VWA_CoxE"/>
    <property type="match status" value="1"/>
</dbReference>
<dbReference type="InterPro" id="IPR011195">
    <property type="entry name" value="UCP010256"/>
</dbReference>
<accession>G8RY33</accession>
<evidence type="ECO:0000256" key="1">
    <source>
        <dbReference type="SAM" id="MobiDB-lite"/>
    </source>
</evidence>
<feature type="domain" description="VWFA" evidence="2">
    <location>
        <begin position="192"/>
        <end position="364"/>
    </location>
</feature>
<evidence type="ECO:0000259" key="2">
    <source>
        <dbReference type="SMART" id="SM00327"/>
    </source>
</evidence>
<dbReference type="PANTHER" id="PTHR39338">
    <property type="entry name" value="BLL5662 PROTEIN-RELATED"/>
    <property type="match status" value="1"/>
</dbReference>
<dbReference type="SUPFAM" id="SSF53300">
    <property type="entry name" value="vWA-like"/>
    <property type="match status" value="1"/>
</dbReference>
<keyword evidence="4" id="KW-1185">Reference proteome</keyword>
<sequence>MYDADRLAVIFARRLRDEKMAISTGSVALFVSAISELDPADRDSLYWAGRAVLVKAPEDIDTFDRIFRSVWLGQPQDAPPAAMAVQESVDESEPEAGGAGLQSSTTTTAARYSPVEVLRGKDFGEYTAADFVSAQRLMADFRTSAAMRRSRRRRPAAWRRHSQPDIRATVRRALRTGGEPIRRAWYAPTLQPRRLVLLCDVSGSMDPYSRALLRFSQAAVAARRRVEAFTMGTRLTRLTRELLSRDPDEALRRAGAAVLDWSGGTRLGESLRDYNDEWGMRGMSRGAVVVILSDGCERGDPCVIAEQMARLSRVAHKVVWVNPLKASPGYAPLAQGMAAALPYTDEFVEGHNLDALGDLIDIISK</sequence>
<dbReference type="eggNOG" id="COG3552">
    <property type="taxonomic scope" value="Bacteria"/>
</dbReference>
<dbReference type="CDD" id="cd00198">
    <property type="entry name" value="vWFA"/>
    <property type="match status" value="1"/>
</dbReference>
<dbReference type="STRING" id="710685.MycrhN_0075"/>
<name>G8RY33_MYCRN</name>
<dbReference type="InterPro" id="IPR008912">
    <property type="entry name" value="Uncharacterised_CoxE"/>
</dbReference>